<dbReference type="Proteomes" id="UP000050509">
    <property type="component" value="Unassembled WGS sequence"/>
</dbReference>
<dbReference type="Gene3D" id="2.80.10.50">
    <property type="match status" value="1"/>
</dbReference>
<feature type="region of interest" description="Disordered" evidence="1">
    <location>
        <begin position="173"/>
        <end position="197"/>
    </location>
</feature>
<dbReference type="EMBL" id="LJCR01002102">
    <property type="protein sequence ID" value="KPV49238.1"/>
    <property type="molecule type" value="Genomic_DNA"/>
</dbReference>
<evidence type="ECO:0000313" key="3">
    <source>
        <dbReference type="EMBL" id="KPV49238.1"/>
    </source>
</evidence>
<dbReference type="GO" id="GO:0030246">
    <property type="term" value="F:carbohydrate binding"/>
    <property type="evidence" value="ECO:0007669"/>
    <property type="project" value="InterPro"/>
</dbReference>
<evidence type="ECO:0000259" key="2">
    <source>
        <dbReference type="Pfam" id="PF03422"/>
    </source>
</evidence>
<dbReference type="SUPFAM" id="SSF50370">
    <property type="entry name" value="Ricin B-like lectins"/>
    <property type="match status" value="1"/>
</dbReference>
<dbReference type="SUPFAM" id="SSF49785">
    <property type="entry name" value="Galactose-binding domain-like"/>
    <property type="match status" value="1"/>
</dbReference>
<evidence type="ECO:0000313" key="4">
    <source>
        <dbReference type="Proteomes" id="UP000050509"/>
    </source>
</evidence>
<gene>
    <name evidence="3" type="ORF">SE17_33765</name>
</gene>
<sequence>MVGMSHGSRITRLALLLLALTLLAVQFAVGITPRPAAAQTVTYVRLKNKWQNTYLYESANQVRYGSPAASDTSSHWVIEDYLGVKRIKNRATNNYMAIEHVQDYVESIAIQDTWESARWTLENAPTAGYTIIRSVWHNTEILNVENLRGYAQHTNIPTSWDSPQWLIETVGTGPTATPTTVPNTPTPTTTGGQTPYGGTARAIPGTIQAEDFDNGGEAVAYHDLDTANNGGQYRTTGVDVETTSDTGGGYDVGWMRTGEWIEYTVNVGTAGTYTQAARDFYSALLGASADPMPGGMEYYVLKQGD</sequence>
<organism evidence="3 4">
    <name type="scientific">Kouleothrix aurantiaca</name>
    <dbReference type="NCBI Taxonomy" id="186479"/>
    <lineage>
        <taxon>Bacteria</taxon>
        <taxon>Bacillati</taxon>
        <taxon>Chloroflexota</taxon>
        <taxon>Chloroflexia</taxon>
        <taxon>Chloroflexales</taxon>
        <taxon>Roseiflexineae</taxon>
        <taxon>Roseiflexaceae</taxon>
        <taxon>Kouleothrix</taxon>
    </lineage>
</organism>
<keyword evidence="4" id="KW-1185">Reference proteome</keyword>
<reference evidence="3 4" key="1">
    <citation type="submission" date="2015-09" db="EMBL/GenBank/DDBJ databases">
        <title>Draft genome sequence of Kouleothrix aurantiaca JCM 19913.</title>
        <authorList>
            <person name="Hemp J."/>
        </authorList>
    </citation>
    <scope>NUCLEOTIDE SEQUENCE [LARGE SCALE GENOMIC DNA]</scope>
    <source>
        <strain evidence="3 4">COM-B</strain>
    </source>
</reference>
<dbReference type="CDD" id="cd04080">
    <property type="entry name" value="CBM6_cellulase-like"/>
    <property type="match status" value="1"/>
</dbReference>
<accession>A0A0P9H5S3</accession>
<proteinExistence type="predicted"/>
<dbReference type="Gene3D" id="2.60.120.260">
    <property type="entry name" value="Galactose-binding domain-like"/>
    <property type="match status" value="1"/>
</dbReference>
<feature type="non-terminal residue" evidence="3">
    <location>
        <position position="305"/>
    </location>
</feature>
<dbReference type="InterPro" id="IPR005084">
    <property type="entry name" value="CBM6"/>
</dbReference>
<dbReference type="AlphaFoldDB" id="A0A0P9H5S3"/>
<dbReference type="InterPro" id="IPR008979">
    <property type="entry name" value="Galactose-bd-like_sf"/>
</dbReference>
<protein>
    <recommendedName>
        <fullName evidence="2">CBM6 domain-containing protein</fullName>
    </recommendedName>
</protein>
<feature type="domain" description="CBM6" evidence="2">
    <location>
        <begin position="235"/>
        <end position="277"/>
    </location>
</feature>
<dbReference type="Pfam" id="PF03422">
    <property type="entry name" value="CBM_6"/>
    <property type="match status" value="1"/>
</dbReference>
<dbReference type="CDD" id="cd23432">
    <property type="entry name" value="beta-trefoil_Ricin_EndoBetaGal-like"/>
    <property type="match status" value="1"/>
</dbReference>
<name>A0A0P9H5S3_9CHLR</name>
<dbReference type="InterPro" id="IPR035992">
    <property type="entry name" value="Ricin_B-like_lectins"/>
</dbReference>
<comment type="caution">
    <text evidence="3">The sequence shown here is derived from an EMBL/GenBank/DDBJ whole genome shotgun (WGS) entry which is preliminary data.</text>
</comment>
<evidence type="ECO:0000256" key="1">
    <source>
        <dbReference type="SAM" id="MobiDB-lite"/>
    </source>
</evidence>